<dbReference type="AlphaFoldDB" id="A0A4Y8PGQ6"/>
<accession>A0A4Y8PGQ6</accession>
<name>A0A4Y8PGQ6_9BACT</name>
<protein>
    <submittedName>
        <fullName evidence="1">Uncharacterized protein</fullName>
    </submittedName>
</protein>
<evidence type="ECO:0000313" key="2">
    <source>
        <dbReference type="Proteomes" id="UP000297713"/>
    </source>
</evidence>
<evidence type="ECO:0000313" key="1">
    <source>
        <dbReference type="EMBL" id="TFE71637.1"/>
    </source>
</evidence>
<gene>
    <name evidence="1" type="ORF">A7Q10_10875</name>
</gene>
<keyword evidence="2" id="KW-1185">Reference proteome</keyword>
<comment type="caution">
    <text evidence="1">The sequence shown here is derived from an EMBL/GenBank/DDBJ whole genome shotgun (WGS) entry which is preliminary data.</text>
</comment>
<dbReference type="EMBL" id="LXQC01000064">
    <property type="protein sequence ID" value="TFE71637.1"/>
    <property type="molecule type" value="Genomic_DNA"/>
</dbReference>
<reference evidence="1 2" key="1">
    <citation type="submission" date="2016-05" db="EMBL/GenBank/DDBJ databases">
        <title>Diversity and Homogeneity among Thermoacidophilic Verrucomicrobia Methanotrophs Linked with Geographical Origin.</title>
        <authorList>
            <person name="Erikstad H.-A."/>
            <person name="Smestad N.B."/>
            <person name="Ceballos R.M."/>
            <person name="Birkeland N.-K."/>
        </authorList>
    </citation>
    <scope>NUCLEOTIDE SEQUENCE [LARGE SCALE GENOMIC DNA]</scope>
    <source>
        <strain evidence="1 2">Phi</strain>
    </source>
</reference>
<dbReference type="Proteomes" id="UP000297713">
    <property type="component" value="Unassembled WGS sequence"/>
</dbReference>
<sequence length="133" mass="14404">MTIIGGVNFKVFPGDIRHRAKRADDQAFVRRFQYVPGGGGQSTAFENVFDDIGGDAIGFKRPAVGRIINRFVHVGRDIGRSTDKMPVDIGKIPLSHPDIPPSAGMSFPGAPYTVGRISPATTRKRIKLGNLSK</sequence>
<proteinExistence type="predicted"/>
<organism evidence="1 2">
    <name type="scientific">Methylacidiphilum caldifontis</name>
    <dbReference type="NCBI Taxonomy" id="2795386"/>
    <lineage>
        <taxon>Bacteria</taxon>
        <taxon>Pseudomonadati</taxon>
        <taxon>Verrucomicrobiota</taxon>
        <taxon>Methylacidiphilae</taxon>
        <taxon>Methylacidiphilales</taxon>
        <taxon>Methylacidiphilaceae</taxon>
        <taxon>Methylacidiphilum (ex Ratnadevi et al. 2023)</taxon>
    </lineage>
</organism>